<proteinExistence type="predicted"/>
<accession>A0ACA9LVG2</accession>
<keyword evidence="2" id="KW-1185">Reference proteome</keyword>
<protein>
    <submittedName>
        <fullName evidence="1">2579_t:CDS:1</fullName>
    </submittedName>
</protein>
<comment type="caution">
    <text evidence="1">The sequence shown here is derived from an EMBL/GenBank/DDBJ whole genome shotgun (WGS) entry which is preliminary data.</text>
</comment>
<dbReference type="Proteomes" id="UP000789702">
    <property type="component" value="Unassembled WGS sequence"/>
</dbReference>
<organism evidence="1 2">
    <name type="scientific">Dentiscutata heterogama</name>
    <dbReference type="NCBI Taxonomy" id="1316150"/>
    <lineage>
        <taxon>Eukaryota</taxon>
        <taxon>Fungi</taxon>
        <taxon>Fungi incertae sedis</taxon>
        <taxon>Mucoromycota</taxon>
        <taxon>Glomeromycotina</taxon>
        <taxon>Glomeromycetes</taxon>
        <taxon>Diversisporales</taxon>
        <taxon>Gigasporaceae</taxon>
        <taxon>Dentiscutata</taxon>
    </lineage>
</organism>
<evidence type="ECO:0000313" key="2">
    <source>
        <dbReference type="Proteomes" id="UP000789702"/>
    </source>
</evidence>
<sequence length="42" mass="4475">AISFLRFKIQSSPALVGDLKAFFSSFDALAPDYSCGSDAFAL</sequence>
<reference evidence="1" key="1">
    <citation type="submission" date="2021-06" db="EMBL/GenBank/DDBJ databases">
        <authorList>
            <person name="Kallberg Y."/>
            <person name="Tangrot J."/>
            <person name="Rosling A."/>
        </authorList>
    </citation>
    <scope>NUCLEOTIDE SEQUENCE</scope>
    <source>
        <strain evidence="1">IL203A</strain>
    </source>
</reference>
<feature type="non-terminal residue" evidence="1">
    <location>
        <position position="1"/>
    </location>
</feature>
<dbReference type="EMBL" id="CAJVPU010005510">
    <property type="protein sequence ID" value="CAG8548607.1"/>
    <property type="molecule type" value="Genomic_DNA"/>
</dbReference>
<gene>
    <name evidence="1" type="ORF">DHETER_LOCUS5122</name>
</gene>
<name>A0ACA9LVG2_9GLOM</name>
<evidence type="ECO:0000313" key="1">
    <source>
        <dbReference type="EMBL" id="CAG8548607.1"/>
    </source>
</evidence>